<dbReference type="PANTHER" id="PTHR43744">
    <property type="entry name" value="ABC TRANSPORTER PERMEASE PROTEIN MG189-RELATED-RELATED"/>
    <property type="match status" value="1"/>
</dbReference>
<dbReference type="InterPro" id="IPR035906">
    <property type="entry name" value="MetI-like_sf"/>
</dbReference>
<dbReference type="PANTHER" id="PTHR43744:SF12">
    <property type="entry name" value="ABC TRANSPORTER PERMEASE PROTEIN MG189-RELATED"/>
    <property type="match status" value="1"/>
</dbReference>
<accession>A0A0F0KVY0</accession>
<evidence type="ECO:0000256" key="7">
    <source>
        <dbReference type="RuleBase" id="RU363032"/>
    </source>
</evidence>
<proteinExistence type="inferred from homology"/>
<evidence type="ECO:0000256" key="6">
    <source>
        <dbReference type="ARBA" id="ARBA00023136"/>
    </source>
</evidence>
<feature type="transmembrane region" description="Helical" evidence="7">
    <location>
        <begin position="72"/>
        <end position="93"/>
    </location>
</feature>
<dbReference type="OrthoDB" id="3521657at2"/>
<evidence type="ECO:0000256" key="5">
    <source>
        <dbReference type="ARBA" id="ARBA00022989"/>
    </source>
</evidence>
<dbReference type="RefSeq" id="WP_045250415.1">
    <property type="nucleotide sequence ID" value="NZ_CP099706.1"/>
</dbReference>
<evidence type="ECO:0000256" key="1">
    <source>
        <dbReference type="ARBA" id="ARBA00004651"/>
    </source>
</evidence>
<feature type="transmembrane region" description="Helical" evidence="7">
    <location>
        <begin position="137"/>
        <end position="155"/>
    </location>
</feature>
<keyword evidence="2 7" id="KW-0813">Transport</keyword>
<dbReference type="EMBL" id="JYIT01000073">
    <property type="protein sequence ID" value="KJL24639.1"/>
    <property type="molecule type" value="Genomic_DNA"/>
</dbReference>
<evidence type="ECO:0000259" key="8">
    <source>
        <dbReference type="PROSITE" id="PS50928"/>
    </source>
</evidence>
<dbReference type="Pfam" id="PF00528">
    <property type="entry name" value="BPD_transp_1"/>
    <property type="match status" value="1"/>
</dbReference>
<dbReference type="PATRIC" id="fig|582680.7.peg.1763"/>
<reference evidence="9 10" key="1">
    <citation type="submission" date="2015-02" db="EMBL/GenBank/DDBJ databases">
        <title>Draft genome sequences of ten Microbacterium spp. with emphasis on heavy metal contaminated environments.</title>
        <authorList>
            <person name="Corretto E."/>
        </authorList>
    </citation>
    <scope>NUCLEOTIDE SEQUENCE [LARGE SCALE GENOMIC DNA]</scope>
    <source>
        <strain evidence="9 10">DSM 23848</strain>
    </source>
</reference>
<keyword evidence="4 7" id="KW-0812">Transmembrane</keyword>
<dbReference type="InterPro" id="IPR000515">
    <property type="entry name" value="MetI-like"/>
</dbReference>
<dbReference type="AlphaFoldDB" id="A0A0F0KVY0"/>
<feature type="transmembrane region" description="Helical" evidence="7">
    <location>
        <begin position="105"/>
        <end position="125"/>
    </location>
</feature>
<dbReference type="Gene3D" id="1.10.3720.10">
    <property type="entry name" value="MetI-like"/>
    <property type="match status" value="1"/>
</dbReference>
<keyword evidence="10" id="KW-1185">Reference proteome</keyword>
<keyword evidence="5 7" id="KW-1133">Transmembrane helix</keyword>
<dbReference type="SUPFAM" id="SSF161098">
    <property type="entry name" value="MetI-like"/>
    <property type="match status" value="1"/>
</dbReference>
<comment type="caution">
    <text evidence="9">The sequence shown here is derived from an EMBL/GenBank/DDBJ whole genome shotgun (WGS) entry which is preliminary data.</text>
</comment>
<comment type="subcellular location">
    <subcellularLocation>
        <location evidence="1 7">Cell membrane</location>
        <topology evidence="1 7">Multi-pass membrane protein</topology>
    </subcellularLocation>
</comment>
<evidence type="ECO:0000256" key="2">
    <source>
        <dbReference type="ARBA" id="ARBA00022448"/>
    </source>
</evidence>
<keyword evidence="3" id="KW-1003">Cell membrane</keyword>
<evidence type="ECO:0000313" key="9">
    <source>
        <dbReference type="EMBL" id="KJL24639.1"/>
    </source>
</evidence>
<sequence>MIVNPIEKWTGRVLLVLVLVLTVIPLLNMVSAALQPADVNPTGLAWPSDPQWGNFVEAFNTGHVWELLGSSALVVLGVVPVSLIVASLAGYALGGIRMRGSRALLILFVLGLTIPFEAIIIPLYYEMQSLNVLNTQWAIILPLIGLFMPFSVFWMRAHFVGVPEELAEAARMDGAGMWQELRHIQLPLARPALSALAILLFLWTWNQFLLPVVLVSDPLQRTVAGALTFFQGQYSLSIPLLNAGALIIILPTVLIFVIFQRQFIKALIQGAVKG</sequence>
<feature type="transmembrane region" description="Helical" evidence="7">
    <location>
        <begin position="192"/>
        <end position="214"/>
    </location>
</feature>
<evidence type="ECO:0000313" key="10">
    <source>
        <dbReference type="Proteomes" id="UP000033448"/>
    </source>
</evidence>
<gene>
    <name evidence="9" type="primary">araQ_8</name>
    <name evidence="9" type="ORF">RL72_01721</name>
</gene>
<feature type="domain" description="ABC transmembrane type-1" evidence="8">
    <location>
        <begin position="68"/>
        <end position="259"/>
    </location>
</feature>
<keyword evidence="6 7" id="KW-0472">Membrane</keyword>
<feature type="transmembrane region" description="Helical" evidence="7">
    <location>
        <begin position="234"/>
        <end position="259"/>
    </location>
</feature>
<evidence type="ECO:0000256" key="4">
    <source>
        <dbReference type="ARBA" id="ARBA00022692"/>
    </source>
</evidence>
<name>A0A0F0KVY0_9MICO</name>
<dbReference type="GO" id="GO:0005886">
    <property type="term" value="C:plasma membrane"/>
    <property type="evidence" value="ECO:0007669"/>
    <property type="project" value="UniProtKB-SubCell"/>
</dbReference>
<evidence type="ECO:0000256" key="3">
    <source>
        <dbReference type="ARBA" id="ARBA00022475"/>
    </source>
</evidence>
<dbReference type="CDD" id="cd06261">
    <property type="entry name" value="TM_PBP2"/>
    <property type="match status" value="1"/>
</dbReference>
<dbReference type="Proteomes" id="UP000033448">
    <property type="component" value="Unassembled WGS sequence"/>
</dbReference>
<comment type="similarity">
    <text evidence="7">Belongs to the binding-protein-dependent transport system permease family.</text>
</comment>
<organism evidence="9 10">
    <name type="scientific">Microbacterium azadirachtae</name>
    <dbReference type="NCBI Taxonomy" id="582680"/>
    <lineage>
        <taxon>Bacteria</taxon>
        <taxon>Bacillati</taxon>
        <taxon>Actinomycetota</taxon>
        <taxon>Actinomycetes</taxon>
        <taxon>Micrococcales</taxon>
        <taxon>Microbacteriaceae</taxon>
        <taxon>Microbacterium</taxon>
    </lineage>
</organism>
<protein>
    <submittedName>
        <fullName evidence="9">L-arabinose transport system permease protein AraQ</fullName>
    </submittedName>
</protein>
<dbReference type="PROSITE" id="PS50928">
    <property type="entry name" value="ABC_TM1"/>
    <property type="match status" value="1"/>
</dbReference>
<dbReference type="GO" id="GO:0055085">
    <property type="term" value="P:transmembrane transport"/>
    <property type="evidence" value="ECO:0007669"/>
    <property type="project" value="InterPro"/>
</dbReference>